<proteinExistence type="predicted"/>
<dbReference type="EMBL" id="OE844574">
    <property type="protein sequence ID" value="CAD7605690.1"/>
    <property type="molecule type" value="Genomic_DNA"/>
</dbReference>
<organism evidence="1">
    <name type="scientific">Timema genevievae</name>
    <name type="common">Walking stick</name>
    <dbReference type="NCBI Taxonomy" id="629358"/>
    <lineage>
        <taxon>Eukaryota</taxon>
        <taxon>Metazoa</taxon>
        <taxon>Ecdysozoa</taxon>
        <taxon>Arthropoda</taxon>
        <taxon>Hexapoda</taxon>
        <taxon>Insecta</taxon>
        <taxon>Pterygota</taxon>
        <taxon>Neoptera</taxon>
        <taxon>Polyneoptera</taxon>
        <taxon>Phasmatodea</taxon>
        <taxon>Timematodea</taxon>
        <taxon>Timematoidea</taxon>
        <taxon>Timematidae</taxon>
        <taxon>Timema</taxon>
    </lineage>
</organism>
<evidence type="ECO:0000313" key="1">
    <source>
        <dbReference type="EMBL" id="CAD7605690.1"/>
    </source>
</evidence>
<gene>
    <name evidence="1" type="ORF">TGEB3V08_LOCUS9587</name>
</gene>
<reference evidence="1" key="1">
    <citation type="submission" date="2020-11" db="EMBL/GenBank/DDBJ databases">
        <authorList>
            <person name="Tran Van P."/>
        </authorList>
    </citation>
    <scope>NUCLEOTIDE SEQUENCE</scope>
</reference>
<dbReference type="AlphaFoldDB" id="A0A7R9K639"/>
<sequence length="216" mass="24092">MASSIFPTDSLSSLNWWSKNKRIGHMELTRHAHVAGTTPLQRESVGLSIFITRTSENSEKGVSLILSALQITHGMEIGVQNPIECIEESVLSFLLSVGVVGSSILSSALEMSPMSSSSRASSSWGHHKNVNQIKWSKRCRLGLHVAIPELKDSSSPNEHSQFNLETVGLVYWIPCLWSRLRQRSLPQSSQNRSCFACSRNTVIFELTKFLKSRNKH</sequence>
<name>A0A7R9K639_TIMGE</name>
<accession>A0A7R9K639</accession>
<protein>
    <submittedName>
        <fullName evidence="1">Uncharacterized protein</fullName>
    </submittedName>
</protein>